<dbReference type="Pfam" id="PF13041">
    <property type="entry name" value="PPR_2"/>
    <property type="match status" value="1"/>
</dbReference>
<dbReference type="EMBL" id="VEPZ02000472">
    <property type="protein sequence ID" value="KAE8724311.1"/>
    <property type="molecule type" value="Genomic_DNA"/>
</dbReference>
<dbReference type="AlphaFoldDB" id="A0A6A3C925"/>
<sequence>MTVGLLNRGNRYPLGGIGVIGTGGGVKSSSFSKWNSNVDGGDDSIHSSGKYLSSNGDHRIFYDRRDRRRKQHNPKWKNLCKSSGRASRCQSHSRGSCRRRFDELHEKNVVLWNAMIGGFVQNGYAYADEVLVLFSQMKGSDSHPDEFTYTRILSACASLGCLEIVSLTCILNACANVQSLEQGKQVHFLAVKSGLDKSLYVGSSLIDMYAKSGAIGDAYKVLYDMSQWSVVSMNSMISGYEPNDLDRAIILLKDMHVDGLKPSEVIRKMTAMRRPYTSSERCVAAMYCPTKLHFYVSDELTTSALVDMNTKCGEVKCSVQVFNEMNSKNGISCWNLMIFGFAKNGYAEDALRIFFLK</sequence>
<dbReference type="InterPro" id="IPR002885">
    <property type="entry name" value="PPR_rpt"/>
</dbReference>
<evidence type="ECO:0000256" key="1">
    <source>
        <dbReference type="ARBA" id="ARBA00022737"/>
    </source>
</evidence>
<name>A0A6A3C925_HIBSY</name>
<reference evidence="3" key="1">
    <citation type="submission" date="2019-09" db="EMBL/GenBank/DDBJ databases">
        <title>Draft genome information of white flower Hibiscus syriacus.</title>
        <authorList>
            <person name="Kim Y.-M."/>
        </authorList>
    </citation>
    <scope>NUCLEOTIDE SEQUENCE [LARGE SCALE GENOMIC DNA]</scope>
    <source>
        <strain evidence="3">YM2019G1</strain>
    </source>
</reference>
<dbReference type="PANTHER" id="PTHR47926">
    <property type="entry name" value="PENTATRICOPEPTIDE REPEAT-CONTAINING PROTEIN"/>
    <property type="match status" value="1"/>
</dbReference>
<evidence type="ECO:0008006" key="5">
    <source>
        <dbReference type="Google" id="ProtNLM"/>
    </source>
</evidence>
<keyword evidence="1" id="KW-0677">Repeat</keyword>
<evidence type="ECO:0000256" key="2">
    <source>
        <dbReference type="PROSITE-ProRule" id="PRU00708"/>
    </source>
</evidence>
<protein>
    <recommendedName>
        <fullName evidence="5">Pentatricopeptide repeat-containing protein</fullName>
    </recommendedName>
</protein>
<feature type="repeat" description="PPR" evidence="2">
    <location>
        <begin position="108"/>
        <end position="144"/>
    </location>
</feature>
<dbReference type="Pfam" id="PF01535">
    <property type="entry name" value="PPR"/>
    <property type="match status" value="2"/>
</dbReference>
<dbReference type="InterPro" id="IPR046960">
    <property type="entry name" value="PPR_At4g14850-like_plant"/>
</dbReference>
<dbReference type="GO" id="GO:0003723">
    <property type="term" value="F:RNA binding"/>
    <property type="evidence" value="ECO:0007669"/>
    <property type="project" value="InterPro"/>
</dbReference>
<proteinExistence type="predicted"/>
<evidence type="ECO:0000313" key="3">
    <source>
        <dbReference type="EMBL" id="KAE8724311.1"/>
    </source>
</evidence>
<comment type="caution">
    <text evidence="3">The sequence shown here is derived from an EMBL/GenBank/DDBJ whole genome shotgun (WGS) entry which is preliminary data.</text>
</comment>
<dbReference type="PANTHER" id="PTHR47926:SF347">
    <property type="entry name" value="PENTATRICOPEPTIDE REPEAT-CONTAINING PROTEIN"/>
    <property type="match status" value="1"/>
</dbReference>
<organism evidence="3 4">
    <name type="scientific">Hibiscus syriacus</name>
    <name type="common">Rose of Sharon</name>
    <dbReference type="NCBI Taxonomy" id="106335"/>
    <lineage>
        <taxon>Eukaryota</taxon>
        <taxon>Viridiplantae</taxon>
        <taxon>Streptophyta</taxon>
        <taxon>Embryophyta</taxon>
        <taxon>Tracheophyta</taxon>
        <taxon>Spermatophyta</taxon>
        <taxon>Magnoliopsida</taxon>
        <taxon>eudicotyledons</taxon>
        <taxon>Gunneridae</taxon>
        <taxon>Pentapetalae</taxon>
        <taxon>rosids</taxon>
        <taxon>malvids</taxon>
        <taxon>Malvales</taxon>
        <taxon>Malvaceae</taxon>
        <taxon>Malvoideae</taxon>
        <taxon>Hibiscus</taxon>
    </lineage>
</organism>
<gene>
    <name evidence="3" type="ORF">F3Y22_tig00010533pilonHSYRG00161</name>
</gene>
<accession>A0A6A3C925</accession>
<dbReference type="Proteomes" id="UP000436088">
    <property type="component" value="Unassembled WGS sequence"/>
</dbReference>
<dbReference type="InterPro" id="IPR011990">
    <property type="entry name" value="TPR-like_helical_dom_sf"/>
</dbReference>
<dbReference type="GO" id="GO:0009451">
    <property type="term" value="P:RNA modification"/>
    <property type="evidence" value="ECO:0007669"/>
    <property type="project" value="InterPro"/>
</dbReference>
<keyword evidence="4" id="KW-1185">Reference proteome</keyword>
<dbReference type="PROSITE" id="PS51375">
    <property type="entry name" value="PPR"/>
    <property type="match status" value="1"/>
</dbReference>
<evidence type="ECO:0000313" key="4">
    <source>
        <dbReference type="Proteomes" id="UP000436088"/>
    </source>
</evidence>
<dbReference type="Gene3D" id="1.25.40.10">
    <property type="entry name" value="Tetratricopeptide repeat domain"/>
    <property type="match status" value="3"/>
</dbReference>